<sequence>MSSRRGAHAERRPDRPADPARPAGPRLDARPARAPAVLAAGAGSHRGAHGPGVRARRPADRGRDRGQRPHAGAVEGRCRGRAGEGPAHSRRGTDELWSHHEPEGPGVPAARAGRPGAPDLDARGRGARGDGTARERADAADGDHGRPGRGPRRSRAGHRRPRRRGRGDRRRGRHCQPGARGDRRPGAGRPARAVRQGARPVRRTRGRRPAVPTLRGLPPRAQRRRPPRDRHEARERGAPLPRVQPDPGPHRRVGAVTDQPRRVVIEADGGSRGNPGPAAYGALVRDADTGQVLAQRGETIGIATNNVAEYRGLIAGLEMAAEVAPGVEIEVRMDSKLVVEQMAGRWKIKHADMKPLAMQAQRLVSVPITWTWVPRAENKAADTLVNQALDGKTVAAGVPGPGRRDDTAAERIGRTWRSRGQQTPTTVMLLRHGVTEHTVSKLFSGHGGADPGLTDLGREQAARAAAHIARRGPIDAILSSPMQRTRETAAVVADQLGLDVGIEPRFTEMAFGDWDGYGFGEVLERWPDQMSRWLESPSVAPPGGESMDSVYERVREARDDLLREHEGKTVVVVSHVTPIKMMVRLALDASVDVIHRFELSPASITTVQWWPDGHPVIQEFSVVPD</sequence>
<feature type="compositionally biased region" description="Low complexity" evidence="1">
    <location>
        <begin position="20"/>
        <end position="45"/>
    </location>
</feature>
<proteinExistence type="predicted"/>
<dbReference type="SMART" id="SM00855">
    <property type="entry name" value="PGAM"/>
    <property type="match status" value="1"/>
</dbReference>
<dbReference type="EMBL" id="VDUX01000001">
    <property type="protein sequence ID" value="TXL63309.1"/>
    <property type="molecule type" value="Genomic_DNA"/>
</dbReference>
<feature type="compositionally biased region" description="Basic and acidic residues" evidence="1">
    <location>
        <begin position="57"/>
        <end position="67"/>
    </location>
</feature>
<dbReference type="GO" id="GO:0005737">
    <property type="term" value="C:cytoplasm"/>
    <property type="evidence" value="ECO:0007669"/>
    <property type="project" value="TreeGrafter"/>
</dbReference>
<keyword evidence="4" id="KW-1185">Reference proteome</keyword>
<dbReference type="NCBIfam" id="NF005567">
    <property type="entry name" value="PRK07238.1"/>
    <property type="match status" value="1"/>
</dbReference>
<dbReference type="PANTHER" id="PTHR48100">
    <property type="entry name" value="BROAD-SPECIFICITY PHOSPHATASE YOR283W-RELATED"/>
    <property type="match status" value="1"/>
</dbReference>
<reference evidence="3 4" key="1">
    <citation type="submission" date="2019-06" db="EMBL/GenBank/DDBJ databases">
        <title>Aeromicrobium sp. nov., isolated from a maize field.</title>
        <authorList>
            <person name="Lin S.-Y."/>
            <person name="Tsai C.-F."/>
            <person name="Young C.-C."/>
        </authorList>
    </citation>
    <scope>NUCLEOTIDE SEQUENCE [LARGE SCALE GENOMIC DNA]</scope>
    <source>
        <strain evidence="3 4">CC-CFT486</strain>
    </source>
</reference>
<dbReference type="PROSITE" id="PS50879">
    <property type="entry name" value="RNASE_H_1"/>
    <property type="match status" value="1"/>
</dbReference>
<dbReference type="PANTHER" id="PTHR48100:SF62">
    <property type="entry name" value="GLUCOSYL-3-PHOSPHOGLYCERATE PHOSPHATASE"/>
    <property type="match status" value="1"/>
</dbReference>
<dbReference type="CDD" id="cd07067">
    <property type="entry name" value="HP_PGM_like"/>
    <property type="match status" value="1"/>
</dbReference>
<feature type="compositionally biased region" description="Basic and acidic residues" evidence="1">
    <location>
        <begin position="120"/>
        <end position="146"/>
    </location>
</feature>
<dbReference type="InterPro" id="IPR050275">
    <property type="entry name" value="PGM_Phosphatase"/>
</dbReference>
<feature type="domain" description="RNase H type-1" evidence="2">
    <location>
        <begin position="259"/>
        <end position="390"/>
    </location>
</feature>
<dbReference type="GO" id="GO:0004523">
    <property type="term" value="F:RNA-DNA hybrid ribonuclease activity"/>
    <property type="evidence" value="ECO:0007669"/>
    <property type="project" value="InterPro"/>
</dbReference>
<feature type="compositionally biased region" description="Low complexity" evidence="1">
    <location>
        <begin position="209"/>
        <end position="220"/>
    </location>
</feature>
<feature type="compositionally biased region" description="Basic and acidic residues" evidence="1">
    <location>
        <begin position="7"/>
        <end position="18"/>
    </location>
</feature>
<feature type="compositionally biased region" description="Basic residues" evidence="1">
    <location>
        <begin position="147"/>
        <end position="174"/>
    </location>
</feature>
<evidence type="ECO:0000259" key="2">
    <source>
        <dbReference type="PROSITE" id="PS50879"/>
    </source>
</evidence>
<name>A0A5C8NNH3_9ACTN</name>
<dbReference type="InterPro" id="IPR013078">
    <property type="entry name" value="His_Pase_superF_clade-1"/>
</dbReference>
<evidence type="ECO:0000313" key="3">
    <source>
        <dbReference type="EMBL" id="TXL63309.1"/>
    </source>
</evidence>
<feature type="region of interest" description="Disordered" evidence="1">
    <location>
        <begin position="1"/>
        <end position="254"/>
    </location>
</feature>
<dbReference type="InterPro" id="IPR012337">
    <property type="entry name" value="RNaseH-like_sf"/>
</dbReference>
<dbReference type="GO" id="GO:0003676">
    <property type="term" value="F:nucleic acid binding"/>
    <property type="evidence" value="ECO:0007669"/>
    <property type="project" value="InterPro"/>
</dbReference>
<dbReference type="CDD" id="cd09279">
    <property type="entry name" value="RNase_HI_like"/>
    <property type="match status" value="1"/>
</dbReference>
<dbReference type="Gene3D" id="3.40.50.1240">
    <property type="entry name" value="Phosphoglycerate mutase-like"/>
    <property type="match status" value="1"/>
</dbReference>
<dbReference type="Gene3D" id="3.30.420.10">
    <property type="entry name" value="Ribonuclease H-like superfamily/Ribonuclease H"/>
    <property type="match status" value="1"/>
</dbReference>
<dbReference type="Proteomes" id="UP000321571">
    <property type="component" value="Unassembled WGS sequence"/>
</dbReference>
<feature type="compositionally biased region" description="Basic and acidic residues" evidence="1">
    <location>
        <begin position="91"/>
        <end position="103"/>
    </location>
</feature>
<dbReference type="AlphaFoldDB" id="A0A5C8NNH3"/>
<comment type="caution">
    <text evidence="3">The sequence shown here is derived from an EMBL/GenBank/DDBJ whole genome shotgun (WGS) entry which is preliminary data.</text>
</comment>
<dbReference type="Pfam" id="PF13456">
    <property type="entry name" value="RVT_3"/>
    <property type="match status" value="1"/>
</dbReference>
<dbReference type="OrthoDB" id="5296884at2"/>
<accession>A0A5C8NNH3</accession>
<feature type="compositionally biased region" description="Low complexity" evidence="1">
    <location>
        <begin position="187"/>
        <end position="199"/>
    </location>
</feature>
<dbReference type="Pfam" id="PF00300">
    <property type="entry name" value="His_Phos_1"/>
    <property type="match status" value="1"/>
</dbReference>
<dbReference type="GO" id="GO:0016791">
    <property type="term" value="F:phosphatase activity"/>
    <property type="evidence" value="ECO:0007669"/>
    <property type="project" value="TreeGrafter"/>
</dbReference>
<dbReference type="InterPro" id="IPR029033">
    <property type="entry name" value="His_PPase_superfam"/>
</dbReference>
<organism evidence="3 4">
    <name type="scientific">Aeromicrobium terrae</name>
    <dbReference type="NCBI Taxonomy" id="2498846"/>
    <lineage>
        <taxon>Bacteria</taxon>
        <taxon>Bacillati</taxon>
        <taxon>Actinomycetota</taxon>
        <taxon>Actinomycetes</taxon>
        <taxon>Propionibacteriales</taxon>
        <taxon>Nocardioidaceae</taxon>
        <taxon>Aeromicrobium</taxon>
    </lineage>
</organism>
<evidence type="ECO:0000256" key="1">
    <source>
        <dbReference type="SAM" id="MobiDB-lite"/>
    </source>
</evidence>
<feature type="compositionally biased region" description="Low complexity" evidence="1">
    <location>
        <begin position="104"/>
        <end position="119"/>
    </location>
</feature>
<protein>
    <submittedName>
        <fullName evidence="3">Bifunctional RNase H/acid phosphatase</fullName>
    </submittedName>
</protein>
<gene>
    <name evidence="3" type="ORF">FHP06_00350</name>
</gene>
<evidence type="ECO:0000313" key="4">
    <source>
        <dbReference type="Proteomes" id="UP000321571"/>
    </source>
</evidence>
<dbReference type="InterPro" id="IPR036397">
    <property type="entry name" value="RNaseH_sf"/>
</dbReference>
<dbReference type="SUPFAM" id="SSF53098">
    <property type="entry name" value="Ribonuclease H-like"/>
    <property type="match status" value="1"/>
</dbReference>
<dbReference type="InterPro" id="IPR002156">
    <property type="entry name" value="RNaseH_domain"/>
</dbReference>
<dbReference type="SUPFAM" id="SSF53254">
    <property type="entry name" value="Phosphoglycerate mutase-like"/>
    <property type="match status" value="1"/>
</dbReference>